<protein>
    <submittedName>
        <fullName evidence="1">Uncharacterized protein</fullName>
    </submittedName>
</protein>
<organism evidence="1 2">
    <name type="scientific">Gossypium arboreum</name>
    <name type="common">Tree cotton</name>
    <name type="synonym">Gossypium nanking</name>
    <dbReference type="NCBI Taxonomy" id="29729"/>
    <lineage>
        <taxon>Eukaryota</taxon>
        <taxon>Viridiplantae</taxon>
        <taxon>Streptophyta</taxon>
        <taxon>Embryophyta</taxon>
        <taxon>Tracheophyta</taxon>
        <taxon>Spermatophyta</taxon>
        <taxon>Magnoliopsida</taxon>
        <taxon>eudicotyledons</taxon>
        <taxon>Gunneridae</taxon>
        <taxon>Pentapetalae</taxon>
        <taxon>rosids</taxon>
        <taxon>malvids</taxon>
        <taxon>Malvales</taxon>
        <taxon>Malvaceae</taxon>
        <taxon>Malvoideae</taxon>
        <taxon>Gossypium</taxon>
    </lineage>
</organism>
<dbReference type="EMBL" id="KN451371">
    <property type="protein sequence ID" value="KHG29705.1"/>
    <property type="molecule type" value="Genomic_DNA"/>
</dbReference>
<accession>A0A0B0PXF5</accession>
<sequence length="16" mass="1951">MTNLPFDMKWPTIMLL</sequence>
<dbReference type="Proteomes" id="UP000032142">
    <property type="component" value="Unassembled WGS sequence"/>
</dbReference>
<proteinExistence type="predicted"/>
<evidence type="ECO:0000313" key="2">
    <source>
        <dbReference type="Proteomes" id="UP000032142"/>
    </source>
</evidence>
<keyword evidence="2" id="KW-1185">Reference proteome</keyword>
<gene>
    <name evidence="1" type="ORF">F383_36277</name>
</gene>
<evidence type="ECO:0000313" key="1">
    <source>
        <dbReference type="EMBL" id="KHG29705.1"/>
    </source>
</evidence>
<dbReference type="AlphaFoldDB" id="A0A0B0PXF5"/>
<name>A0A0B0PXF5_GOSAR</name>
<reference evidence="2" key="1">
    <citation type="submission" date="2014-09" db="EMBL/GenBank/DDBJ databases">
        <authorList>
            <person name="Mudge J."/>
            <person name="Ramaraj T."/>
            <person name="Lindquist I.E."/>
            <person name="Bharti A.K."/>
            <person name="Sundararajan A."/>
            <person name="Cameron C.T."/>
            <person name="Woodward J.E."/>
            <person name="May G.D."/>
            <person name="Brubaker C."/>
            <person name="Broadhvest J."/>
            <person name="Wilkins T.A."/>
        </authorList>
    </citation>
    <scope>NUCLEOTIDE SEQUENCE</scope>
    <source>
        <strain evidence="2">cv. AKA8401</strain>
    </source>
</reference>